<gene>
    <name evidence="3" type="ORF">FHP25_20830</name>
</gene>
<dbReference type="InterPro" id="IPR032466">
    <property type="entry name" value="Metal_Hydrolase"/>
</dbReference>
<dbReference type="GO" id="GO:0019748">
    <property type="term" value="P:secondary metabolic process"/>
    <property type="evidence" value="ECO:0007669"/>
    <property type="project" value="TreeGrafter"/>
</dbReference>
<dbReference type="PANTHER" id="PTHR21240">
    <property type="entry name" value="2-AMINO-3-CARBOXYLMUCONATE-6-SEMIALDEHYDE DECARBOXYLASE"/>
    <property type="match status" value="1"/>
</dbReference>
<dbReference type="EMBL" id="VDUZ01000024">
    <property type="protein sequence ID" value="TXL73623.1"/>
    <property type="molecule type" value="Genomic_DNA"/>
</dbReference>
<reference evidence="3 4" key="1">
    <citation type="submission" date="2019-06" db="EMBL/GenBank/DDBJ databases">
        <title>New taxonomy in bacterial strain CC-CFT640, isolated from vineyard.</title>
        <authorList>
            <person name="Lin S.-Y."/>
            <person name="Tsai C.-F."/>
            <person name="Young C.-C."/>
        </authorList>
    </citation>
    <scope>NUCLEOTIDE SEQUENCE [LARGE SCALE GENOMIC DNA]</scope>
    <source>
        <strain evidence="3 4">CC-CFT640</strain>
    </source>
</reference>
<dbReference type="InterPro" id="IPR006680">
    <property type="entry name" value="Amidohydro-rel"/>
</dbReference>
<organism evidence="3 4">
    <name type="scientific">Vineibacter terrae</name>
    <dbReference type="NCBI Taxonomy" id="2586908"/>
    <lineage>
        <taxon>Bacteria</taxon>
        <taxon>Pseudomonadati</taxon>
        <taxon>Pseudomonadota</taxon>
        <taxon>Alphaproteobacteria</taxon>
        <taxon>Hyphomicrobiales</taxon>
        <taxon>Vineibacter</taxon>
    </lineage>
</organism>
<dbReference type="RefSeq" id="WP_147848897.1">
    <property type="nucleotide sequence ID" value="NZ_VDUZ01000024.1"/>
</dbReference>
<proteinExistence type="predicted"/>
<dbReference type="InterPro" id="IPR032465">
    <property type="entry name" value="ACMSD"/>
</dbReference>
<protein>
    <submittedName>
        <fullName evidence="3">Amidohydrolase</fullName>
    </submittedName>
</protein>
<keyword evidence="3" id="KW-0378">Hydrolase</keyword>
<evidence type="ECO:0000313" key="4">
    <source>
        <dbReference type="Proteomes" id="UP000321638"/>
    </source>
</evidence>
<dbReference type="PANTHER" id="PTHR21240:SF28">
    <property type="entry name" value="ISO-OROTATE DECARBOXYLASE (EUROFUNG)"/>
    <property type="match status" value="1"/>
</dbReference>
<dbReference type="GO" id="GO:0016787">
    <property type="term" value="F:hydrolase activity"/>
    <property type="evidence" value="ECO:0007669"/>
    <property type="project" value="UniProtKB-KW"/>
</dbReference>
<dbReference type="GO" id="GO:0005737">
    <property type="term" value="C:cytoplasm"/>
    <property type="evidence" value="ECO:0007669"/>
    <property type="project" value="TreeGrafter"/>
</dbReference>
<accession>A0A5C8PJP6</accession>
<keyword evidence="4" id="KW-1185">Reference proteome</keyword>
<sequence length="378" mass="43038">MRYDVISADGHIDLIWLPPDLFTANASARLRDRMPYVEAGPDGPHWISRNGARFGLVNGMGSAGRKYEPGVIHRSDRMASTGLYEDGRKGIRRLTDPELRLKDQERDGVQAEVLYGVLGSSGRLNDGEAAVEMLRIYNDWLHDFCRSHPDRLIGLANIPSHDIDAAVTEVKRAADRGVRGIDVANRPDMIPLYEEVYEPLWRIAHETGLPVHFHTIGGRSPDYSKMTPKVARRAFAAHITNFQMHMGYMLMSLIYSGALERHANLKVVIGEAGLGWIPYVLQHMDMEWEDQFKDLELKMKPSEYWRRQCYATYQTDPIGIKLLDDLGVDNVMWGSDFPHPDGIWPDSQEYIARELGHLPEATRRKITRDNAMRVYGLQ</sequence>
<dbReference type="Proteomes" id="UP000321638">
    <property type="component" value="Unassembled WGS sequence"/>
</dbReference>
<evidence type="ECO:0000256" key="1">
    <source>
        <dbReference type="ARBA" id="ARBA00023239"/>
    </source>
</evidence>
<dbReference type="Gene3D" id="3.20.20.140">
    <property type="entry name" value="Metal-dependent hydrolases"/>
    <property type="match status" value="1"/>
</dbReference>
<evidence type="ECO:0000313" key="3">
    <source>
        <dbReference type="EMBL" id="TXL73623.1"/>
    </source>
</evidence>
<dbReference type="SUPFAM" id="SSF51556">
    <property type="entry name" value="Metallo-dependent hydrolases"/>
    <property type="match status" value="1"/>
</dbReference>
<dbReference type="OrthoDB" id="9799024at2"/>
<feature type="domain" description="Amidohydrolase-related" evidence="2">
    <location>
        <begin position="117"/>
        <end position="377"/>
    </location>
</feature>
<dbReference type="GO" id="GO:0016831">
    <property type="term" value="F:carboxy-lyase activity"/>
    <property type="evidence" value="ECO:0007669"/>
    <property type="project" value="InterPro"/>
</dbReference>
<evidence type="ECO:0000259" key="2">
    <source>
        <dbReference type="Pfam" id="PF04909"/>
    </source>
</evidence>
<comment type="caution">
    <text evidence="3">The sequence shown here is derived from an EMBL/GenBank/DDBJ whole genome shotgun (WGS) entry which is preliminary data.</text>
</comment>
<keyword evidence="1" id="KW-0456">Lyase</keyword>
<dbReference type="Pfam" id="PF04909">
    <property type="entry name" value="Amidohydro_2"/>
    <property type="match status" value="1"/>
</dbReference>
<dbReference type="AlphaFoldDB" id="A0A5C8PJP6"/>
<name>A0A5C8PJP6_9HYPH</name>